<evidence type="ECO:0000313" key="1">
    <source>
        <dbReference type="EMBL" id="QSY58622.1"/>
    </source>
</evidence>
<evidence type="ECO:0000313" key="2">
    <source>
        <dbReference type="Proteomes" id="UP000663067"/>
    </source>
</evidence>
<evidence type="ECO:0008006" key="3">
    <source>
        <dbReference type="Google" id="ProtNLM"/>
    </source>
</evidence>
<dbReference type="EMBL" id="CP071591">
    <property type="protein sequence ID" value="QSY58622.1"/>
    <property type="molecule type" value="Genomic_DNA"/>
</dbReference>
<proteinExistence type="predicted"/>
<organism evidence="1 2">
    <name type="scientific">Bifidobacterium imperatoris</name>
    <dbReference type="NCBI Taxonomy" id="2020965"/>
    <lineage>
        <taxon>Bacteria</taxon>
        <taxon>Bacillati</taxon>
        <taxon>Actinomycetota</taxon>
        <taxon>Actinomycetes</taxon>
        <taxon>Bifidobacteriales</taxon>
        <taxon>Bifidobacteriaceae</taxon>
        <taxon>Bifidobacterium</taxon>
    </lineage>
</organism>
<sequence>MVSRTQLNQLNLTQQQAVRLAIAEMRKLWTTLNELTPEWQHDLLLDAIPQLAARYGDIAGAAAAEWYEATRLENTGAAFDALTYGSFSPDAIKGSIDAKAYPMILSGNPQQAFDFLTGAMQRWIRYVGRQTIARNCQHDPFKPRWARVPSGAKTCAWCEMLCSRGFVYYSKETAGALAHWHDECDCSIVPEWEKDDTHIAGYDPDLYYSRYKAAWDAAGGYGATDAQVTHWMRVLNPGAYTDNA</sequence>
<gene>
    <name evidence="1" type="ORF">BLI708_05015</name>
</gene>
<dbReference type="Pfam" id="PF25310">
    <property type="entry name" value="VG15"/>
    <property type="match status" value="1"/>
</dbReference>
<name>A0ABX7S310_9BIFI</name>
<dbReference type="RefSeq" id="WP_133124975.1">
    <property type="nucleotide sequence ID" value="NZ_CP071591.1"/>
</dbReference>
<accession>A0ABX7S310</accession>
<protein>
    <recommendedName>
        <fullName evidence="3">Phage protein</fullName>
    </recommendedName>
</protein>
<reference evidence="1 2" key="1">
    <citation type="submission" date="2021-03" db="EMBL/GenBank/DDBJ databases">
        <title>Genome sequencing of Bifidobacterium imperatoris JCM 32708.</title>
        <authorList>
            <person name="Kim J."/>
        </authorList>
    </citation>
    <scope>NUCLEOTIDE SEQUENCE [LARGE SCALE GENOMIC DNA]</scope>
    <source>
        <strain evidence="1 2">JCM 32708</strain>
    </source>
</reference>
<keyword evidence="2" id="KW-1185">Reference proteome</keyword>
<dbReference type="Proteomes" id="UP000663067">
    <property type="component" value="Chromosome"/>
</dbReference>
<dbReference type="InterPro" id="IPR057369">
    <property type="entry name" value="VG15"/>
</dbReference>